<keyword evidence="6 10" id="KW-0808">Transferase</keyword>
<proteinExistence type="inferred from homology"/>
<dbReference type="STRING" id="380248.SAMN05216251_101138"/>
<dbReference type="Gene3D" id="3.40.640.10">
    <property type="entry name" value="Type I PLP-dependent aspartate aminotransferase-like (Major domain)"/>
    <property type="match status" value="1"/>
</dbReference>
<evidence type="ECO:0000313" key="11">
    <source>
        <dbReference type="Proteomes" id="UP000199323"/>
    </source>
</evidence>
<dbReference type="Pfam" id="PF00202">
    <property type="entry name" value="Aminotran_3"/>
    <property type="match status" value="1"/>
</dbReference>
<dbReference type="Gene3D" id="3.90.1150.10">
    <property type="entry name" value="Aspartate Aminotransferase, domain 1"/>
    <property type="match status" value="1"/>
</dbReference>
<evidence type="ECO:0000256" key="5">
    <source>
        <dbReference type="ARBA" id="ARBA00022576"/>
    </source>
</evidence>
<evidence type="ECO:0000256" key="7">
    <source>
        <dbReference type="ARBA" id="ARBA00022898"/>
    </source>
</evidence>
<comment type="similarity">
    <text evidence="2 8">Belongs to the class-III pyridoxal-phosphate-dependent aminotransferase family.</text>
</comment>
<evidence type="ECO:0000256" key="8">
    <source>
        <dbReference type="RuleBase" id="RU003560"/>
    </source>
</evidence>
<dbReference type="PANTHER" id="PTHR45688:SF3">
    <property type="entry name" value="ALANINE--GLYOXYLATE AMINOTRANSFERASE 2, MITOCHONDRIAL"/>
    <property type="match status" value="1"/>
</dbReference>
<dbReference type="OrthoDB" id="4510254at2"/>
<evidence type="ECO:0000256" key="2">
    <source>
        <dbReference type="ARBA" id="ARBA00008954"/>
    </source>
</evidence>
<evidence type="ECO:0000256" key="1">
    <source>
        <dbReference type="ARBA" id="ARBA00001933"/>
    </source>
</evidence>
<dbReference type="GO" id="GO:0008453">
    <property type="term" value="F:alanine-glyoxylate transaminase activity"/>
    <property type="evidence" value="ECO:0007669"/>
    <property type="project" value="UniProtKB-EC"/>
</dbReference>
<gene>
    <name evidence="10" type="ORF">SAMN05216251_101138</name>
</gene>
<protein>
    <recommendedName>
        <fullName evidence="4">alanine--glyoxylate transaminase</fullName>
        <ecNumber evidence="4">2.6.1.44</ecNumber>
    </recommendedName>
</protein>
<comment type="subunit">
    <text evidence="3">Homotetramer.</text>
</comment>
<dbReference type="PANTHER" id="PTHR45688">
    <property type="match status" value="1"/>
</dbReference>
<comment type="cofactor">
    <cofactor evidence="1">
        <name>pyridoxal 5'-phosphate</name>
        <dbReference type="ChEBI" id="CHEBI:597326"/>
    </cofactor>
</comment>
<dbReference type="AlphaFoldDB" id="A0A1I1WZX0"/>
<dbReference type="PIRSF" id="PIRSF000521">
    <property type="entry name" value="Transaminase_4ab_Lys_Orn"/>
    <property type="match status" value="1"/>
</dbReference>
<evidence type="ECO:0000256" key="4">
    <source>
        <dbReference type="ARBA" id="ARBA00013049"/>
    </source>
</evidence>
<dbReference type="GO" id="GO:0030170">
    <property type="term" value="F:pyridoxal phosphate binding"/>
    <property type="evidence" value="ECO:0007669"/>
    <property type="project" value="InterPro"/>
</dbReference>
<dbReference type="InterPro" id="IPR015424">
    <property type="entry name" value="PyrdxlP-dep_Trfase"/>
</dbReference>
<dbReference type="EC" id="2.6.1.44" evidence="4"/>
<keyword evidence="11" id="KW-1185">Reference proteome</keyword>
<name>A0A1I1WZX0_9ACTN</name>
<dbReference type="EMBL" id="FONG01000001">
    <property type="protein sequence ID" value="SFE00531.1"/>
    <property type="molecule type" value="Genomic_DNA"/>
</dbReference>
<evidence type="ECO:0000256" key="3">
    <source>
        <dbReference type="ARBA" id="ARBA00011881"/>
    </source>
</evidence>
<evidence type="ECO:0000256" key="6">
    <source>
        <dbReference type="ARBA" id="ARBA00022679"/>
    </source>
</evidence>
<feature type="coiled-coil region" evidence="9">
    <location>
        <begin position="417"/>
        <end position="444"/>
    </location>
</feature>
<reference evidence="10 11" key="1">
    <citation type="submission" date="2016-10" db="EMBL/GenBank/DDBJ databases">
        <authorList>
            <person name="de Groot N.N."/>
        </authorList>
    </citation>
    <scope>NUCLEOTIDE SEQUENCE [LARGE SCALE GENOMIC DNA]</scope>
    <source>
        <strain evidence="10 11">CGMCC 4.3510</strain>
    </source>
</reference>
<accession>A0A1I1WZX0</accession>
<dbReference type="CDD" id="cd00610">
    <property type="entry name" value="OAT_like"/>
    <property type="match status" value="1"/>
</dbReference>
<evidence type="ECO:0000256" key="9">
    <source>
        <dbReference type="SAM" id="Coils"/>
    </source>
</evidence>
<dbReference type="SUPFAM" id="SSF53383">
    <property type="entry name" value="PLP-dependent transferases"/>
    <property type="match status" value="1"/>
</dbReference>
<keyword evidence="7 8" id="KW-0663">Pyridoxal phosphate</keyword>
<dbReference type="InterPro" id="IPR005814">
    <property type="entry name" value="Aminotrans_3"/>
</dbReference>
<dbReference type="Proteomes" id="UP000199323">
    <property type="component" value="Unassembled WGS sequence"/>
</dbReference>
<evidence type="ECO:0000313" key="10">
    <source>
        <dbReference type="EMBL" id="SFE00531.1"/>
    </source>
</evidence>
<organism evidence="10 11">
    <name type="scientific">Actinacidiphila alni</name>
    <dbReference type="NCBI Taxonomy" id="380248"/>
    <lineage>
        <taxon>Bacteria</taxon>
        <taxon>Bacillati</taxon>
        <taxon>Actinomycetota</taxon>
        <taxon>Actinomycetes</taxon>
        <taxon>Kitasatosporales</taxon>
        <taxon>Streptomycetaceae</taxon>
        <taxon>Actinacidiphila</taxon>
    </lineage>
</organism>
<sequence length="444" mass="46277">MATATESAHAALHARHLAVAPDWLATYYARPIELTHGEGRHVWDAEGTRYLDFFGGILTTMTAHALPEVTAAVTEQAGKILHSSTLYLSRQAVELAERIARLSGIPDARVFFTTSGTEANDTALLLATTYRRSNQVLALRNSYHGRSFTSIGITGNTAWSPTSLSPLQTLYVHGGVRSRGPYAHLTDAQFTAACVADLEDILGQANGTVAALIAEPVQGVGGFTSGPDGLLAAFKEVLDRHGILWITDEVQTGWGRTGDNFWGWQAHSGSGTPDILTFAKGVGNGMSMGGVVARAEVMNCLGANSISTFGGSPITTAAALANLGYLIDHDLQGNARRVGGLLKSRLTAITAGLGIVREVRGRGLMLGVELVEPGTDTPSAAAASAVLEAAREHGLLIGKGGLAGNVLRIAPPLSLTVAEAEEGAEALEAALKQAQAELEGGTAQ</sequence>
<dbReference type="InterPro" id="IPR015421">
    <property type="entry name" value="PyrdxlP-dep_Trfase_major"/>
</dbReference>
<keyword evidence="5 10" id="KW-0032">Aminotransferase</keyword>
<dbReference type="RefSeq" id="WP_093711313.1">
    <property type="nucleotide sequence ID" value="NZ_FONG01000001.1"/>
</dbReference>
<dbReference type="InterPro" id="IPR015422">
    <property type="entry name" value="PyrdxlP-dep_Trfase_small"/>
</dbReference>
<keyword evidence="9" id="KW-0175">Coiled coil</keyword>